<keyword evidence="7" id="KW-0436">Ligase</keyword>
<feature type="transmembrane region" description="Helical" evidence="5">
    <location>
        <begin position="395"/>
        <end position="414"/>
    </location>
</feature>
<evidence type="ECO:0000256" key="3">
    <source>
        <dbReference type="ARBA" id="ARBA00022989"/>
    </source>
</evidence>
<feature type="transmembrane region" description="Helical" evidence="5">
    <location>
        <begin position="360"/>
        <end position="383"/>
    </location>
</feature>
<feature type="transmembrane region" description="Helical" evidence="5">
    <location>
        <begin position="63"/>
        <end position="80"/>
    </location>
</feature>
<feature type="transmembrane region" description="Helical" evidence="5">
    <location>
        <begin position="115"/>
        <end position="133"/>
    </location>
</feature>
<sequence>MTAALPAGAAPVPAARAAARAAALLRAAGPPRLSWAVAAATLCVCVPSGGGGGDGVQVTAADVAGAAVVALAALAAWLRGARVPRALPLAFAPLLVALTASTVCSQDVAASLPGYVRVVQIFVLVPVAVVLAVRDRDDLAVVLGAVVAVGTFEAGFGAWQAATGTGASIGGRTVRAVGTFGATDVMAMATVAGFATIVAAAVAAARPGRARAAACAVLAVLGAGLLLALSRGSWIAVGAGVLIVLTLSDPRAALRTVLCAGAAATVLVGGFGLGSDGLKDRTLSIASSVDAPDRSVSDRYDLWGTAVAIWRDHPVTGVGVKNFPEFRDTYAPLGLSGASETDDPTHGYRRQPLLSPHNEYLLVLSEQGVLGLAGFLLLFGALVRGLALRRDRTDPAWLLGAGLLGSLAINFWYADLGGPTCTLTAVMIGAVAARALRADLAPGAAGTAGAPAAAA</sequence>
<evidence type="ECO:0000256" key="5">
    <source>
        <dbReference type="SAM" id="Phobius"/>
    </source>
</evidence>
<keyword evidence="2 5" id="KW-0812">Transmembrane</keyword>
<dbReference type="InterPro" id="IPR007016">
    <property type="entry name" value="O-antigen_ligase-rel_domated"/>
</dbReference>
<proteinExistence type="predicted"/>
<feature type="transmembrane region" description="Helical" evidence="5">
    <location>
        <begin position="180"/>
        <end position="204"/>
    </location>
</feature>
<evidence type="ECO:0000313" key="7">
    <source>
        <dbReference type="EMBL" id="MBW8486901.1"/>
    </source>
</evidence>
<dbReference type="RefSeq" id="WP_220170142.1">
    <property type="nucleotide sequence ID" value="NZ_JAIBOA010000028.1"/>
</dbReference>
<gene>
    <name evidence="7" type="ORF">K1Y72_31345</name>
</gene>
<feature type="transmembrane region" description="Helical" evidence="5">
    <location>
        <begin position="216"/>
        <end position="245"/>
    </location>
</feature>
<evidence type="ECO:0000256" key="1">
    <source>
        <dbReference type="ARBA" id="ARBA00004141"/>
    </source>
</evidence>
<dbReference type="Proteomes" id="UP000774570">
    <property type="component" value="Unassembled WGS sequence"/>
</dbReference>
<evidence type="ECO:0000256" key="4">
    <source>
        <dbReference type="ARBA" id="ARBA00023136"/>
    </source>
</evidence>
<dbReference type="EMBL" id="JAIBOA010000028">
    <property type="protein sequence ID" value="MBW8486901.1"/>
    <property type="molecule type" value="Genomic_DNA"/>
</dbReference>
<dbReference type="InterPro" id="IPR051533">
    <property type="entry name" value="WaaL-like"/>
</dbReference>
<accession>A0ABS7G2Y1</accession>
<name>A0ABS7G2Y1_9ACTN</name>
<comment type="caution">
    <text evidence="7">The sequence shown here is derived from an EMBL/GenBank/DDBJ whole genome shotgun (WGS) entry which is preliminary data.</text>
</comment>
<feature type="transmembrane region" description="Helical" evidence="5">
    <location>
        <begin position="139"/>
        <end position="159"/>
    </location>
</feature>
<reference evidence="7 8" key="1">
    <citation type="submission" date="2021-07" db="EMBL/GenBank/DDBJ databases">
        <title>Actinomadura sp. PM05-2 isolated from lichen.</title>
        <authorList>
            <person name="Somphong A."/>
            <person name="Phongsopitanun W."/>
            <person name="Tanasupawat S."/>
            <person name="Peongsungnone V."/>
        </authorList>
    </citation>
    <scope>NUCLEOTIDE SEQUENCE [LARGE SCALE GENOMIC DNA]</scope>
    <source>
        <strain evidence="7 8">PM05-2</strain>
    </source>
</reference>
<keyword evidence="3 5" id="KW-1133">Transmembrane helix</keyword>
<dbReference type="GO" id="GO:0016874">
    <property type="term" value="F:ligase activity"/>
    <property type="evidence" value="ECO:0007669"/>
    <property type="project" value="UniProtKB-KW"/>
</dbReference>
<evidence type="ECO:0000256" key="2">
    <source>
        <dbReference type="ARBA" id="ARBA00022692"/>
    </source>
</evidence>
<feature type="transmembrane region" description="Helical" evidence="5">
    <location>
        <begin position="252"/>
        <end position="273"/>
    </location>
</feature>
<keyword evidence="8" id="KW-1185">Reference proteome</keyword>
<evidence type="ECO:0000259" key="6">
    <source>
        <dbReference type="Pfam" id="PF04932"/>
    </source>
</evidence>
<keyword evidence="4 5" id="KW-0472">Membrane</keyword>
<feature type="transmembrane region" description="Helical" evidence="5">
    <location>
        <begin position="86"/>
        <end position="103"/>
    </location>
</feature>
<feature type="domain" description="O-antigen ligase-related" evidence="6">
    <location>
        <begin position="217"/>
        <end position="376"/>
    </location>
</feature>
<comment type="subcellular location">
    <subcellularLocation>
        <location evidence="1">Membrane</location>
        <topology evidence="1">Multi-pass membrane protein</topology>
    </subcellularLocation>
</comment>
<organism evidence="7 8">
    <name type="scientific">Actinomadura parmotrematis</name>
    <dbReference type="NCBI Taxonomy" id="2864039"/>
    <lineage>
        <taxon>Bacteria</taxon>
        <taxon>Bacillati</taxon>
        <taxon>Actinomycetota</taxon>
        <taxon>Actinomycetes</taxon>
        <taxon>Streptosporangiales</taxon>
        <taxon>Thermomonosporaceae</taxon>
        <taxon>Actinomadura</taxon>
    </lineage>
</organism>
<dbReference type="PANTHER" id="PTHR37422:SF13">
    <property type="entry name" value="LIPOPOLYSACCHARIDE BIOSYNTHESIS PROTEIN PA4999-RELATED"/>
    <property type="match status" value="1"/>
</dbReference>
<protein>
    <submittedName>
        <fullName evidence="7">O-antigen ligase family protein</fullName>
    </submittedName>
</protein>
<evidence type="ECO:0000313" key="8">
    <source>
        <dbReference type="Proteomes" id="UP000774570"/>
    </source>
</evidence>
<dbReference type="PANTHER" id="PTHR37422">
    <property type="entry name" value="TEICHURONIC ACID BIOSYNTHESIS PROTEIN TUAE"/>
    <property type="match status" value="1"/>
</dbReference>
<dbReference type="Pfam" id="PF04932">
    <property type="entry name" value="Wzy_C"/>
    <property type="match status" value="1"/>
</dbReference>